<evidence type="ECO:0000313" key="1">
    <source>
        <dbReference type="EMBL" id="RMC08435.1"/>
    </source>
</evidence>
<gene>
    <name evidence="1" type="ORF">DUI87_14679</name>
</gene>
<name>A0A3M0K5G1_HIRRU</name>
<evidence type="ECO:0000313" key="2">
    <source>
        <dbReference type="Proteomes" id="UP000269221"/>
    </source>
</evidence>
<dbReference type="AlphaFoldDB" id="A0A3M0K5G1"/>
<proteinExistence type="predicted"/>
<dbReference type="EMBL" id="QRBI01000117">
    <property type="protein sequence ID" value="RMC08435.1"/>
    <property type="molecule type" value="Genomic_DNA"/>
</dbReference>
<keyword evidence="2" id="KW-1185">Reference proteome</keyword>
<accession>A0A3M0K5G1</accession>
<dbReference type="Proteomes" id="UP000269221">
    <property type="component" value="Unassembled WGS sequence"/>
</dbReference>
<organism evidence="1 2">
    <name type="scientific">Hirundo rustica rustica</name>
    <dbReference type="NCBI Taxonomy" id="333673"/>
    <lineage>
        <taxon>Eukaryota</taxon>
        <taxon>Metazoa</taxon>
        <taxon>Chordata</taxon>
        <taxon>Craniata</taxon>
        <taxon>Vertebrata</taxon>
        <taxon>Euteleostomi</taxon>
        <taxon>Archelosauria</taxon>
        <taxon>Archosauria</taxon>
        <taxon>Dinosauria</taxon>
        <taxon>Saurischia</taxon>
        <taxon>Theropoda</taxon>
        <taxon>Coelurosauria</taxon>
        <taxon>Aves</taxon>
        <taxon>Neognathae</taxon>
        <taxon>Neoaves</taxon>
        <taxon>Telluraves</taxon>
        <taxon>Australaves</taxon>
        <taxon>Passeriformes</taxon>
        <taxon>Sylvioidea</taxon>
        <taxon>Hirundinidae</taxon>
        <taxon>Hirundo</taxon>
    </lineage>
</organism>
<sequence>MLQTHGFTLGDGPVQGQELELDFNNPFKHLIPLFKSPVLSSAPENVSAPQEQRSCRGGSVRRVWGRGAFMPLLVLYSALVSQHMGILVRIPVDFPLSIKCFQRGSFAYPVESYKDKHKIEEWTVTVGCEWLGKEYQAPVLCLMVLSGATNPYQLGVNLSLLPTAMARSAPSLLTLLFPVLLPSACQDIK</sequence>
<reference evidence="1 2" key="1">
    <citation type="submission" date="2018-07" db="EMBL/GenBank/DDBJ databases">
        <title>A high quality draft genome assembly of the barn swallow (H. rustica rustica).</title>
        <authorList>
            <person name="Formenti G."/>
            <person name="Chiara M."/>
            <person name="Poveda L."/>
            <person name="Francoijs K.-J."/>
            <person name="Bonisoli-Alquati A."/>
            <person name="Canova L."/>
            <person name="Gianfranceschi L."/>
            <person name="Horner D.S."/>
            <person name="Saino N."/>
        </authorList>
    </citation>
    <scope>NUCLEOTIDE SEQUENCE [LARGE SCALE GENOMIC DNA]</scope>
    <source>
        <strain evidence="1">Chelidonia</strain>
        <tissue evidence="1">Blood</tissue>
    </source>
</reference>
<protein>
    <submittedName>
        <fullName evidence="1">Uncharacterized protein</fullName>
    </submittedName>
</protein>
<comment type="caution">
    <text evidence="1">The sequence shown here is derived from an EMBL/GenBank/DDBJ whole genome shotgun (WGS) entry which is preliminary data.</text>
</comment>